<accession>R7U3I6</accession>
<sequence length="257" mass="29031">MAHYTLTSRAKRVMCSICRCQIFFLKLNDCGIAMTSALGSAADPLALDERQCYLLIRFHSDCASKCRVGIHSNIRSIHARKGHVLGLATRLEIAEGFWPLNTGLAVLYFPTIKSAVSWMEETPDVKEPNWIHPGLDVIAVPLAAATFSKRPLFVFQNTTIRDPLNRNKYAKEYISSLHQTRSSSEIAACLLVVAGSEVRSIRGRWETDLMLVHQFNNATDMRRWKDSQSHGQHRELLHILSQSIMTVIAALREIKDR</sequence>
<dbReference type="Proteomes" id="UP000014760">
    <property type="component" value="Unassembled WGS sequence"/>
</dbReference>
<evidence type="ECO:0000313" key="3">
    <source>
        <dbReference type="Proteomes" id="UP000014760"/>
    </source>
</evidence>
<dbReference type="OMA" id="QEYPAAH"/>
<name>R7U3I6_CAPTE</name>
<dbReference type="EMBL" id="KB308479">
    <property type="protein sequence ID" value="ELT97735.1"/>
    <property type="molecule type" value="Genomic_DNA"/>
</dbReference>
<keyword evidence="3" id="KW-1185">Reference proteome</keyword>
<proteinExistence type="predicted"/>
<dbReference type="AlphaFoldDB" id="R7U3I6"/>
<gene>
    <name evidence="1" type="ORF">CAPTEDRAFT_210127</name>
</gene>
<reference evidence="1 3" key="2">
    <citation type="journal article" date="2013" name="Nature">
        <title>Insights into bilaterian evolution from three spiralian genomes.</title>
        <authorList>
            <person name="Simakov O."/>
            <person name="Marletaz F."/>
            <person name="Cho S.J."/>
            <person name="Edsinger-Gonzales E."/>
            <person name="Havlak P."/>
            <person name="Hellsten U."/>
            <person name="Kuo D.H."/>
            <person name="Larsson T."/>
            <person name="Lv J."/>
            <person name="Arendt D."/>
            <person name="Savage R."/>
            <person name="Osoegawa K."/>
            <person name="de Jong P."/>
            <person name="Grimwood J."/>
            <person name="Chapman J.A."/>
            <person name="Shapiro H."/>
            <person name="Aerts A."/>
            <person name="Otillar R.P."/>
            <person name="Terry A.Y."/>
            <person name="Boore J.L."/>
            <person name="Grigoriev I.V."/>
            <person name="Lindberg D.R."/>
            <person name="Seaver E.C."/>
            <person name="Weisblat D.A."/>
            <person name="Putnam N.H."/>
            <person name="Rokhsar D.S."/>
        </authorList>
    </citation>
    <scope>NUCLEOTIDE SEQUENCE</scope>
    <source>
        <strain evidence="1 3">I ESC-2004</strain>
    </source>
</reference>
<evidence type="ECO:0000313" key="1">
    <source>
        <dbReference type="EMBL" id="ELT97735.1"/>
    </source>
</evidence>
<organism evidence="1">
    <name type="scientific">Capitella teleta</name>
    <name type="common">Polychaete worm</name>
    <dbReference type="NCBI Taxonomy" id="283909"/>
    <lineage>
        <taxon>Eukaryota</taxon>
        <taxon>Metazoa</taxon>
        <taxon>Spiralia</taxon>
        <taxon>Lophotrochozoa</taxon>
        <taxon>Annelida</taxon>
        <taxon>Polychaeta</taxon>
        <taxon>Sedentaria</taxon>
        <taxon>Scolecida</taxon>
        <taxon>Capitellidae</taxon>
        <taxon>Capitella</taxon>
    </lineage>
</organism>
<protein>
    <submittedName>
        <fullName evidence="1 2">Uncharacterized protein</fullName>
    </submittedName>
</protein>
<reference evidence="2" key="3">
    <citation type="submission" date="2015-06" db="UniProtKB">
        <authorList>
            <consortium name="EnsemblMetazoa"/>
        </authorList>
    </citation>
    <scope>IDENTIFICATION</scope>
</reference>
<dbReference type="EnsemblMetazoa" id="CapteT210127">
    <property type="protein sequence ID" value="CapteP210127"/>
    <property type="gene ID" value="CapteG210127"/>
</dbReference>
<evidence type="ECO:0000313" key="2">
    <source>
        <dbReference type="EnsemblMetazoa" id="CapteP210127"/>
    </source>
</evidence>
<dbReference type="EMBL" id="AMQN01002115">
    <property type="status" value="NOT_ANNOTATED_CDS"/>
    <property type="molecule type" value="Genomic_DNA"/>
</dbReference>
<dbReference type="HOGENOM" id="CLU_1082767_0_0_1"/>
<reference evidence="3" key="1">
    <citation type="submission" date="2012-12" db="EMBL/GenBank/DDBJ databases">
        <authorList>
            <person name="Hellsten U."/>
            <person name="Grimwood J."/>
            <person name="Chapman J.A."/>
            <person name="Shapiro H."/>
            <person name="Aerts A."/>
            <person name="Otillar R.P."/>
            <person name="Terry A.Y."/>
            <person name="Boore J.L."/>
            <person name="Simakov O."/>
            <person name="Marletaz F."/>
            <person name="Cho S.-J."/>
            <person name="Edsinger-Gonzales E."/>
            <person name="Havlak P."/>
            <person name="Kuo D.-H."/>
            <person name="Larsson T."/>
            <person name="Lv J."/>
            <person name="Arendt D."/>
            <person name="Savage R."/>
            <person name="Osoegawa K."/>
            <person name="de Jong P."/>
            <person name="Lindberg D.R."/>
            <person name="Seaver E.C."/>
            <person name="Weisblat D.A."/>
            <person name="Putnam N.H."/>
            <person name="Grigoriev I.V."/>
            <person name="Rokhsar D.S."/>
        </authorList>
    </citation>
    <scope>NUCLEOTIDE SEQUENCE</scope>
    <source>
        <strain evidence="3">I ESC-2004</strain>
    </source>
</reference>